<feature type="transmembrane region" description="Helical" evidence="6">
    <location>
        <begin position="160"/>
        <end position="179"/>
    </location>
</feature>
<feature type="transmembrane region" description="Helical" evidence="6">
    <location>
        <begin position="308"/>
        <end position="327"/>
    </location>
</feature>
<keyword evidence="5 6" id="KW-0472">Membrane</keyword>
<feature type="transmembrane region" description="Helical" evidence="6">
    <location>
        <begin position="95"/>
        <end position="121"/>
    </location>
</feature>
<organism evidence="7 8">
    <name type="scientific">Algoriphagus faecimaris</name>
    <dbReference type="NCBI Taxonomy" id="686796"/>
    <lineage>
        <taxon>Bacteria</taxon>
        <taxon>Pseudomonadati</taxon>
        <taxon>Bacteroidota</taxon>
        <taxon>Cytophagia</taxon>
        <taxon>Cytophagales</taxon>
        <taxon>Cyclobacteriaceae</taxon>
        <taxon>Algoriphagus</taxon>
    </lineage>
</organism>
<evidence type="ECO:0000313" key="7">
    <source>
        <dbReference type="EMBL" id="SDD66577.1"/>
    </source>
</evidence>
<feature type="transmembrane region" description="Helical" evidence="6">
    <location>
        <begin position="229"/>
        <end position="255"/>
    </location>
</feature>
<dbReference type="InterPro" id="IPR050833">
    <property type="entry name" value="Poly_Biosynth_Transport"/>
</dbReference>
<feature type="transmembrane region" description="Helical" evidence="6">
    <location>
        <begin position="23"/>
        <end position="48"/>
    </location>
</feature>
<dbReference type="OrthoDB" id="9815702at2"/>
<dbReference type="PANTHER" id="PTHR30250">
    <property type="entry name" value="PST FAMILY PREDICTED COLANIC ACID TRANSPORTER"/>
    <property type="match status" value="1"/>
</dbReference>
<evidence type="ECO:0000256" key="3">
    <source>
        <dbReference type="ARBA" id="ARBA00022692"/>
    </source>
</evidence>
<feature type="transmembrane region" description="Helical" evidence="6">
    <location>
        <begin position="54"/>
        <end position="74"/>
    </location>
</feature>
<dbReference type="STRING" id="686796.SAMN04488104_104530"/>
<dbReference type="Proteomes" id="UP000199060">
    <property type="component" value="Unassembled WGS sequence"/>
</dbReference>
<dbReference type="AlphaFoldDB" id="A0A1G6WMY5"/>
<dbReference type="InterPro" id="IPR002797">
    <property type="entry name" value="Polysacc_synth"/>
</dbReference>
<dbReference type="GO" id="GO:0005886">
    <property type="term" value="C:plasma membrane"/>
    <property type="evidence" value="ECO:0007669"/>
    <property type="project" value="UniProtKB-SubCell"/>
</dbReference>
<gene>
    <name evidence="7" type="ORF">SAMN04488104_104530</name>
</gene>
<keyword evidence="3 6" id="KW-0812">Transmembrane</keyword>
<evidence type="ECO:0000256" key="4">
    <source>
        <dbReference type="ARBA" id="ARBA00022989"/>
    </source>
</evidence>
<feature type="transmembrane region" description="Helical" evidence="6">
    <location>
        <begin position="185"/>
        <end position="209"/>
    </location>
</feature>
<reference evidence="8" key="1">
    <citation type="submission" date="2016-10" db="EMBL/GenBank/DDBJ databases">
        <authorList>
            <person name="Varghese N."/>
            <person name="Submissions S."/>
        </authorList>
    </citation>
    <scope>NUCLEOTIDE SEQUENCE [LARGE SCALE GENOMIC DNA]</scope>
    <source>
        <strain evidence="8">DSM 23095</strain>
    </source>
</reference>
<dbReference type="EMBL" id="FNAC01000045">
    <property type="protein sequence ID" value="SDD66577.1"/>
    <property type="molecule type" value="Genomic_DNA"/>
</dbReference>
<protein>
    <submittedName>
        <fullName evidence="7">Polysaccharide transporter, PST family</fullName>
    </submittedName>
</protein>
<evidence type="ECO:0000256" key="6">
    <source>
        <dbReference type="SAM" id="Phobius"/>
    </source>
</evidence>
<proteinExistence type="predicted"/>
<keyword evidence="8" id="KW-1185">Reference proteome</keyword>
<evidence type="ECO:0000256" key="1">
    <source>
        <dbReference type="ARBA" id="ARBA00004651"/>
    </source>
</evidence>
<keyword evidence="2" id="KW-1003">Cell membrane</keyword>
<comment type="subcellular location">
    <subcellularLocation>
        <location evidence="1">Cell membrane</location>
        <topology evidence="1">Multi-pass membrane protein</topology>
    </subcellularLocation>
</comment>
<evidence type="ECO:0000313" key="8">
    <source>
        <dbReference type="Proteomes" id="UP000199060"/>
    </source>
</evidence>
<feature type="transmembrane region" description="Helical" evidence="6">
    <location>
        <begin position="370"/>
        <end position="389"/>
    </location>
</feature>
<evidence type="ECO:0000256" key="2">
    <source>
        <dbReference type="ARBA" id="ARBA00022475"/>
    </source>
</evidence>
<feature type="transmembrane region" description="Helical" evidence="6">
    <location>
        <begin position="339"/>
        <end position="363"/>
    </location>
</feature>
<dbReference type="Pfam" id="PF01943">
    <property type="entry name" value="Polysacc_synt"/>
    <property type="match status" value="1"/>
</dbReference>
<feature type="transmembrane region" description="Helical" evidence="6">
    <location>
        <begin position="267"/>
        <end position="287"/>
    </location>
</feature>
<evidence type="ECO:0000256" key="5">
    <source>
        <dbReference type="ARBA" id="ARBA00023136"/>
    </source>
</evidence>
<accession>A0A1G6WMY5</accession>
<name>A0A1G6WMY5_9BACT</name>
<sequence length="430" mass="48264">MFEKLNQLLPFGNYIRNKSLQNFLFLAVIQSSNVLISIISMPLLIQSIGVDQFGLVNLALSVIVLLNILVGFGYNLSAPRVVAVNQNDKEALSHLVSNIFSGKLLLALIASILILVGVFGFNLFQEYQMILVFSALLLFSEASLPLWFFQGMEKMKLISIANIFSKLLFLMGIVLFIHSPEQSQWVNFMMGFFGLGINLLLLGYIHSFLGIRFYRPEFSAIWLSIKSNVLLFFSNLASHISINGGLIILSFFYSGEILGMYSLAERVVMVVRLFPALIIQAVFPNSAKLYKEDLLAFFLFLKRVYKRVLIGGALISSLTFFLAPWIIRVLSRSDLEESILFLQLLAIVPFLACLNVGNITLLLVADLKKLLFRASWMMCVYMILAASILTASFGAVGLCFAIISTEVMVFLICLGLLYQHKRDLLRGFYS</sequence>
<feature type="transmembrane region" description="Helical" evidence="6">
    <location>
        <begin position="395"/>
        <end position="418"/>
    </location>
</feature>
<feature type="transmembrane region" description="Helical" evidence="6">
    <location>
        <begin position="127"/>
        <end position="148"/>
    </location>
</feature>
<dbReference type="RefSeq" id="WP_087940956.1">
    <property type="nucleotide sequence ID" value="NZ_FNAC01000045.1"/>
</dbReference>
<keyword evidence="4 6" id="KW-1133">Transmembrane helix</keyword>
<dbReference type="PANTHER" id="PTHR30250:SF11">
    <property type="entry name" value="O-ANTIGEN TRANSPORTER-RELATED"/>
    <property type="match status" value="1"/>
</dbReference>